<feature type="transmembrane region" description="Helical" evidence="8">
    <location>
        <begin position="63"/>
        <end position="81"/>
    </location>
</feature>
<dbReference type="InterPro" id="IPR021147">
    <property type="entry name" value="DUF697"/>
</dbReference>
<dbReference type="PANTHER" id="PTHR39342">
    <property type="entry name" value="UPF0283 MEMBRANE PROTEIN YCJF"/>
    <property type="match status" value="1"/>
</dbReference>
<evidence type="ECO:0000256" key="8">
    <source>
        <dbReference type="SAM" id="Phobius"/>
    </source>
</evidence>
<keyword evidence="6 8" id="KW-1133">Transmembrane helix</keyword>
<comment type="similarity">
    <text evidence="2">Belongs to the UPF0283 family.</text>
</comment>
<evidence type="ECO:0000256" key="6">
    <source>
        <dbReference type="ARBA" id="ARBA00022989"/>
    </source>
</evidence>
<evidence type="ECO:0000256" key="4">
    <source>
        <dbReference type="ARBA" id="ARBA00022519"/>
    </source>
</evidence>
<evidence type="ECO:0000256" key="1">
    <source>
        <dbReference type="ARBA" id="ARBA00004429"/>
    </source>
</evidence>
<keyword evidence="3" id="KW-1003">Cell membrane</keyword>
<name>A0ABT2PZG7_9MOLU</name>
<evidence type="ECO:0000256" key="7">
    <source>
        <dbReference type="ARBA" id="ARBA00023136"/>
    </source>
</evidence>
<evidence type="ECO:0000256" key="5">
    <source>
        <dbReference type="ARBA" id="ARBA00022692"/>
    </source>
</evidence>
<evidence type="ECO:0000313" key="10">
    <source>
        <dbReference type="Proteomes" id="UP001209076"/>
    </source>
</evidence>
<comment type="caution">
    <text evidence="9">The sequence shown here is derived from an EMBL/GenBank/DDBJ whole genome shotgun (WGS) entry which is preliminary data.</text>
</comment>
<comment type="subcellular location">
    <subcellularLocation>
        <location evidence="1">Cell inner membrane</location>
        <topology evidence="1">Multi-pass membrane protein</topology>
    </subcellularLocation>
</comment>
<reference evidence="10" key="1">
    <citation type="submission" date="2023-07" db="EMBL/GenBank/DDBJ databases">
        <title>Novel Mycoplasma species identified in domestic and wild animals.</title>
        <authorList>
            <person name="Volokhov D.V."/>
            <person name="Furtak V.A."/>
            <person name="Zagorodnyaya T.A."/>
        </authorList>
    </citation>
    <scope>NUCLEOTIDE SEQUENCE [LARGE SCALE GENOMIC DNA]</scope>
    <source>
        <strain evidence="10">92-19</strain>
    </source>
</reference>
<dbReference type="Proteomes" id="UP001209076">
    <property type="component" value="Unassembled WGS sequence"/>
</dbReference>
<dbReference type="EMBL" id="JAOEGN010000008">
    <property type="protein sequence ID" value="MCU0105053.1"/>
    <property type="molecule type" value="Genomic_DNA"/>
</dbReference>
<dbReference type="Pfam" id="PF05128">
    <property type="entry name" value="DUF697"/>
    <property type="match status" value="1"/>
</dbReference>
<sequence>MAKESKEPLMIETETEVKEPRQKPSGSTRFWVAIAFGVIILFLLILISSIIDIGERLANIHEYVAYGFYVVAFLLTYLLVINPVRIILVSPAFSIETVMDNKPTRRRYLTYKRVSKNLLDRDEISQTEKEKLKEAIDDPEALQKVLNEIYSSTMKKKMNKVIMRHAKTVLISTAISQNGRLDLFTVVVVNIRMIKELVQMCGFRPSYKNLAKLTINVFTTALIAEGLENINLNDILPTSTANMLGEIPLIKPVMSSVAQGITNGLLTIRIGVVTRKYLFADSKELSRKAIQKGAFMESLKMIPIVVKDSIIHFPQKFFDMFKRNKEDESTDF</sequence>
<keyword evidence="10" id="KW-1185">Reference proteome</keyword>
<organism evidence="9 10">
    <name type="scientific">Paracholeplasma vituli</name>
    <dbReference type="NCBI Taxonomy" id="69473"/>
    <lineage>
        <taxon>Bacteria</taxon>
        <taxon>Bacillati</taxon>
        <taxon>Mycoplasmatota</taxon>
        <taxon>Mollicutes</taxon>
        <taxon>Acholeplasmatales</taxon>
        <taxon>Acholeplasmataceae</taxon>
        <taxon>Paracholeplasma</taxon>
    </lineage>
</organism>
<dbReference type="PANTHER" id="PTHR39342:SF1">
    <property type="entry name" value="UPF0283 MEMBRANE PROTEIN YCJF"/>
    <property type="match status" value="1"/>
</dbReference>
<gene>
    <name evidence="9" type="ORF">N7603_05225</name>
</gene>
<proteinExistence type="inferred from homology"/>
<evidence type="ECO:0000256" key="3">
    <source>
        <dbReference type="ARBA" id="ARBA00022475"/>
    </source>
</evidence>
<evidence type="ECO:0000256" key="2">
    <source>
        <dbReference type="ARBA" id="ARBA00008255"/>
    </source>
</evidence>
<dbReference type="InterPro" id="IPR006507">
    <property type="entry name" value="UPF0283"/>
</dbReference>
<protein>
    <submittedName>
        <fullName evidence="9">YcjF family protein</fullName>
    </submittedName>
</protein>
<dbReference type="RefSeq" id="WP_262096316.1">
    <property type="nucleotide sequence ID" value="NZ_JAOEGN010000008.1"/>
</dbReference>
<keyword evidence="5 8" id="KW-0812">Transmembrane</keyword>
<keyword evidence="7 8" id="KW-0472">Membrane</keyword>
<keyword evidence="4" id="KW-0997">Cell inner membrane</keyword>
<accession>A0ABT2PZG7</accession>
<feature type="transmembrane region" description="Helical" evidence="8">
    <location>
        <begin position="30"/>
        <end position="51"/>
    </location>
</feature>
<evidence type="ECO:0000313" key="9">
    <source>
        <dbReference type="EMBL" id="MCU0105053.1"/>
    </source>
</evidence>